<dbReference type="Pfam" id="PF01381">
    <property type="entry name" value="HTH_3"/>
    <property type="match status" value="1"/>
</dbReference>
<dbReference type="SMART" id="SM00530">
    <property type="entry name" value="HTH_XRE"/>
    <property type="match status" value="1"/>
</dbReference>
<evidence type="ECO:0000259" key="2">
    <source>
        <dbReference type="PROSITE" id="PS50943"/>
    </source>
</evidence>
<dbReference type="RefSeq" id="WP_344512575.1">
    <property type="nucleotide sequence ID" value="NZ_BAAAQD010000033.1"/>
</dbReference>
<gene>
    <name evidence="3" type="ORF">GCM10009827_101610</name>
</gene>
<sequence>MAVHEAPDSVDGGVTGGQLPERLPTAEEVRAMTPGQRIFHYRNLRGYSQADLVGRMRLVANRYRRCGVDRRQISRWENGNHTPDPYSRHLLAEALGITVDDLGLAPNPYFR</sequence>
<name>A0ABP4NLG3_9ACTN</name>
<organism evidence="3 4">
    <name type="scientific">Dactylosporangium maewongense</name>
    <dbReference type="NCBI Taxonomy" id="634393"/>
    <lineage>
        <taxon>Bacteria</taxon>
        <taxon>Bacillati</taxon>
        <taxon>Actinomycetota</taxon>
        <taxon>Actinomycetes</taxon>
        <taxon>Micromonosporales</taxon>
        <taxon>Micromonosporaceae</taxon>
        <taxon>Dactylosporangium</taxon>
    </lineage>
</organism>
<protein>
    <recommendedName>
        <fullName evidence="2">HTH cro/C1-type domain-containing protein</fullName>
    </recommendedName>
</protein>
<accession>A0ABP4NLG3</accession>
<feature type="region of interest" description="Disordered" evidence="1">
    <location>
        <begin position="1"/>
        <end position="25"/>
    </location>
</feature>
<evidence type="ECO:0000313" key="3">
    <source>
        <dbReference type="EMBL" id="GAA1563682.1"/>
    </source>
</evidence>
<comment type="caution">
    <text evidence="3">The sequence shown here is derived from an EMBL/GenBank/DDBJ whole genome shotgun (WGS) entry which is preliminary data.</text>
</comment>
<dbReference type="Gene3D" id="1.10.260.40">
    <property type="entry name" value="lambda repressor-like DNA-binding domains"/>
    <property type="match status" value="1"/>
</dbReference>
<dbReference type="SUPFAM" id="SSF47413">
    <property type="entry name" value="lambda repressor-like DNA-binding domains"/>
    <property type="match status" value="1"/>
</dbReference>
<reference evidence="4" key="1">
    <citation type="journal article" date="2019" name="Int. J. Syst. Evol. Microbiol.">
        <title>The Global Catalogue of Microorganisms (GCM) 10K type strain sequencing project: providing services to taxonomists for standard genome sequencing and annotation.</title>
        <authorList>
            <consortium name="The Broad Institute Genomics Platform"/>
            <consortium name="The Broad Institute Genome Sequencing Center for Infectious Disease"/>
            <person name="Wu L."/>
            <person name="Ma J."/>
        </authorList>
    </citation>
    <scope>NUCLEOTIDE SEQUENCE [LARGE SCALE GENOMIC DNA]</scope>
    <source>
        <strain evidence="4">JCM 15933</strain>
    </source>
</reference>
<proteinExistence type="predicted"/>
<dbReference type="EMBL" id="BAAAQD010000033">
    <property type="protein sequence ID" value="GAA1563682.1"/>
    <property type="molecule type" value="Genomic_DNA"/>
</dbReference>
<dbReference type="Proteomes" id="UP001501470">
    <property type="component" value="Unassembled WGS sequence"/>
</dbReference>
<dbReference type="InterPro" id="IPR001387">
    <property type="entry name" value="Cro/C1-type_HTH"/>
</dbReference>
<keyword evidence="4" id="KW-1185">Reference proteome</keyword>
<dbReference type="PROSITE" id="PS50943">
    <property type="entry name" value="HTH_CROC1"/>
    <property type="match status" value="1"/>
</dbReference>
<dbReference type="InterPro" id="IPR010982">
    <property type="entry name" value="Lambda_DNA-bd_dom_sf"/>
</dbReference>
<feature type="domain" description="HTH cro/C1-type" evidence="2">
    <location>
        <begin position="64"/>
        <end position="102"/>
    </location>
</feature>
<evidence type="ECO:0000313" key="4">
    <source>
        <dbReference type="Proteomes" id="UP001501470"/>
    </source>
</evidence>
<evidence type="ECO:0000256" key="1">
    <source>
        <dbReference type="SAM" id="MobiDB-lite"/>
    </source>
</evidence>
<dbReference type="CDD" id="cd00093">
    <property type="entry name" value="HTH_XRE"/>
    <property type="match status" value="1"/>
</dbReference>